<dbReference type="Proteomes" id="UP000277580">
    <property type="component" value="Unassembled WGS sequence"/>
</dbReference>
<feature type="signal peptide" evidence="7">
    <location>
        <begin position="1"/>
        <end position="17"/>
    </location>
</feature>
<dbReference type="Pfam" id="PF05577">
    <property type="entry name" value="Peptidase_S28"/>
    <property type="match status" value="1"/>
</dbReference>
<comment type="similarity">
    <text evidence="1">Belongs to the peptidase S28 family.</text>
</comment>
<feature type="non-terminal residue" evidence="8">
    <location>
        <position position="1"/>
    </location>
</feature>
<evidence type="ECO:0000256" key="7">
    <source>
        <dbReference type="SAM" id="SignalP"/>
    </source>
</evidence>
<reference evidence="8 9" key="1">
    <citation type="journal article" date="2018" name="Nat. Ecol. Evol.">
        <title>Pezizomycetes genomes reveal the molecular basis of ectomycorrhizal truffle lifestyle.</title>
        <authorList>
            <person name="Murat C."/>
            <person name="Payen T."/>
            <person name="Noel B."/>
            <person name="Kuo A."/>
            <person name="Morin E."/>
            <person name="Chen J."/>
            <person name="Kohler A."/>
            <person name="Krizsan K."/>
            <person name="Balestrini R."/>
            <person name="Da Silva C."/>
            <person name="Montanini B."/>
            <person name="Hainaut M."/>
            <person name="Levati E."/>
            <person name="Barry K.W."/>
            <person name="Belfiori B."/>
            <person name="Cichocki N."/>
            <person name="Clum A."/>
            <person name="Dockter R.B."/>
            <person name="Fauchery L."/>
            <person name="Guy J."/>
            <person name="Iotti M."/>
            <person name="Le Tacon F."/>
            <person name="Lindquist E.A."/>
            <person name="Lipzen A."/>
            <person name="Malagnac F."/>
            <person name="Mello A."/>
            <person name="Molinier V."/>
            <person name="Miyauchi S."/>
            <person name="Poulain J."/>
            <person name="Riccioni C."/>
            <person name="Rubini A."/>
            <person name="Sitrit Y."/>
            <person name="Splivallo R."/>
            <person name="Traeger S."/>
            <person name="Wang M."/>
            <person name="Zifcakova L."/>
            <person name="Wipf D."/>
            <person name="Zambonelli A."/>
            <person name="Paolocci F."/>
            <person name="Nowrousian M."/>
            <person name="Ottonello S."/>
            <person name="Baldrian P."/>
            <person name="Spatafora J.W."/>
            <person name="Henrissat B."/>
            <person name="Nagy L.G."/>
            <person name="Aury J.M."/>
            <person name="Wincker P."/>
            <person name="Grigoriev I.V."/>
            <person name="Bonfante P."/>
            <person name="Martin F.M."/>
        </authorList>
    </citation>
    <scope>NUCLEOTIDE SEQUENCE [LARGE SCALE GENOMIC DNA]</scope>
    <source>
        <strain evidence="8 9">CCBAS932</strain>
    </source>
</reference>
<dbReference type="InterPro" id="IPR008758">
    <property type="entry name" value="Peptidase_S28"/>
</dbReference>
<protein>
    <recommendedName>
        <fullName evidence="10">Peptidase S28</fullName>
    </recommendedName>
</protein>
<sequence length="637" mass="69095">MQLLPLLFTAALAGASAVPKWDFGSPITAQSDVYTAPLENFSNITALNITLPLDHNGSTTDTFENRYWVDDRFWRPGGPIMFFDVGETDASGTVASIGLSHQPAHARVNNALMIVWEHRFYGKSYPSTLPATISPDDIAGYLSFLTVEQALEDAAVFARTFKWKNAVTSPGQVPWIFVGGSYPGARAAWARKRNPEIWYASLASSAVVESASQNPWYFELQLKAMRENGFKPCADDLVAMAKWIDDTDDESKIMDWLKVFNGTSEAVAKALNLDVLEAAGTENEPFLLGEKVTYVTRAMLAEYQSVGFQKSPYTRNDFQYFCGLMGEASNNSTGGVFGTLTAENAVTTFARAAGQTADRMLRLSGGNKSKRDIDNLLGPRSLDYLQILHKRGGAESGRLSARQQTDEGEEYPPCVADPDTCRQAVQKMITSWAYQVCTDVGLLLTVPPTGDSIYPRKYNSYEYMREYWCLNSFNITAPPGRDLVRKYGGWNMASSNTLFVDGEFDPWIGASVNSPVAEAKGRPRTEVVPAAGQVMTDTVFGMVVEGGAHCPDLSHGWNASGRPAFELWNKALATWLPKFENHTVSNTTAGTGPEVSRSGSGSLGSGSGSGNDENGAAGRAAGVVFAAVMAVAVMVVV</sequence>
<feature type="chain" id="PRO_5017984557" description="Peptidase S28" evidence="7">
    <location>
        <begin position="18"/>
        <end position="637"/>
    </location>
</feature>
<keyword evidence="9" id="KW-1185">Reference proteome</keyword>
<evidence type="ECO:0000256" key="2">
    <source>
        <dbReference type="ARBA" id="ARBA00022670"/>
    </source>
</evidence>
<keyword evidence="2" id="KW-0645">Protease</keyword>
<organism evidence="8 9">
    <name type="scientific">Morchella conica CCBAS932</name>
    <dbReference type="NCBI Taxonomy" id="1392247"/>
    <lineage>
        <taxon>Eukaryota</taxon>
        <taxon>Fungi</taxon>
        <taxon>Dikarya</taxon>
        <taxon>Ascomycota</taxon>
        <taxon>Pezizomycotina</taxon>
        <taxon>Pezizomycetes</taxon>
        <taxon>Pezizales</taxon>
        <taxon>Morchellaceae</taxon>
        <taxon>Morchella</taxon>
    </lineage>
</organism>
<dbReference type="GO" id="GO:0006508">
    <property type="term" value="P:proteolysis"/>
    <property type="evidence" value="ECO:0007669"/>
    <property type="project" value="UniProtKB-KW"/>
</dbReference>
<dbReference type="PANTHER" id="PTHR11010">
    <property type="entry name" value="PROTEASE S28 PRO-X CARBOXYPEPTIDASE-RELATED"/>
    <property type="match status" value="1"/>
</dbReference>
<dbReference type="EMBL" id="ML119178">
    <property type="protein sequence ID" value="RPB07621.1"/>
    <property type="molecule type" value="Genomic_DNA"/>
</dbReference>
<dbReference type="PANTHER" id="PTHR11010:SF109">
    <property type="entry name" value="PEPTIDASE, FAMILY S28, PUTATIVE (AFU_ORTHOLOGUE AFUA_4G03790)-RELATED"/>
    <property type="match status" value="1"/>
</dbReference>
<evidence type="ECO:0008006" key="10">
    <source>
        <dbReference type="Google" id="ProtNLM"/>
    </source>
</evidence>
<dbReference type="OrthoDB" id="1735038at2759"/>
<evidence type="ECO:0000256" key="4">
    <source>
        <dbReference type="ARBA" id="ARBA00022801"/>
    </source>
</evidence>
<evidence type="ECO:0000313" key="8">
    <source>
        <dbReference type="EMBL" id="RPB07621.1"/>
    </source>
</evidence>
<name>A0A3N4KGX9_9PEZI</name>
<dbReference type="InterPro" id="IPR029058">
    <property type="entry name" value="AB_hydrolase_fold"/>
</dbReference>
<proteinExistence type="inferred from homology"/>
<dbReference type="AlphaFoldDB" id="A0A3N4KGX9"/>
<gene>
    <name evidence="8" type="ORF">P167DRAFT_609328</name>
</gene>
<evidence type="ECO:0000256" key="1">
    <source>
        <dbReference type="ARBA" id="ARBA00011079"/>
    </source>
</evidence>
<dbReference type="GO" id="GO:0070008">
    <property type="term" value="F:serine-type exopeptidase activity"/>
    <property type="evidence" value="ECO:0007669"/>
    <property type="project" value="InterPro"/>
</dbReference>
<evidence type="ECO:0000256" key="3">
    <source>
        <dbReference type="ARBA" id="ARBA00022729"/>
    </source>
</evidence>
<evidence type="ECO:0000313" key="9">
    <source>
        <dbReference type="Proteomes" id="UP000277580"/>
    </source>
</evidence>
<dbReference type="GO" id="GO:0008239">
    <property type="term" value="F:dipeptidyl-peptidase activity"/>
    <property type="evidence" value="ECO:0007669"/>
    <property type="project" value="TreeGrafter"/>
</dbReference>
<dbReference type="InParanoid" id="A0A3N4KGX9"/>
<accession>A0A3N4KGX9</accession>
<keyword evidence="3 7" id="KW-0732">Signal</keyword>
<evidence type="ECO:0000256" key="5">
    <source>
        <dbReference type="ARBA" id="ARBA00023180"/>
    </source>
</evidence>
<feature type="region of interest" description="Disordered" evidence="6">
    <location>
        <begin position="584"/>
        <end position="614"/>
    </location>
</feature>
<dbReference type="Gene3D" id="3.40.50.1820">
    <property type="entry name" value="alpha/beta hydrolase"/>
    <property type="match status" value="2"/>
</dbReference>
<keyword evidence="4" id="KW-0378">Hydrolase</keyword>
<dbReference type="SUPFAM" id="SSF53474">
    <property type="entry name" value="alpha/beta-Hydrolases"/>
    <property type="match status" value="1"/>
</dbReference>
<evidence type="ECO:0000256" key="6">
    <source>
        <dbReference type="SAM" id="MobiDB-lite"/>
    </source>
</evidence>
<keyword evidence="5" id="KW-0325">Glycoprotein</keyword>